<comment type="subcellular location">
    <subcellularLocation>
        <location evidence="1">Periplasm</location>
    </subcellularLocation>
</comment>
<proteinExistence type="inferred from homology"/>
<dbReference type="AlphaFoldDB" id="A0A917N6K5"/>
<dbReference type="CDD" id="cd16327">
    <property type="entry name" value="RseB"/>
    <property type="match status" value="1"/>
</dbReference>
<accession>A0A917N6K5</accession>
<dbReference type="RefSeq" id="WP_188917165.1">
    <property type="nucleotide sequence ID" value="NZ_BMPZ01000001.1"/>
</dbReference>
<evidence type="ECO:0000313" key="8">
    <source>
        <dbReference type="EMBL" id="GGI69397.1"/>
    </source>
</evidence>
<sequence length="322" mass="36326">MRLLLLAFLALSFSSFAEQQNEEESKTAAFENLSAKAWLRNMSHALQQQQFKLSLIKLDADQIKPMVYLHGRVQEQEVAFLEYLNGPPKNAVRVNNTITFIEHDKPPYSVSGGRIEGLWPAVFAANIERLEQGYQFVLGGRSRIAGRPGQVIRILPNDPHRFGYQIWLDMEHFLPLRFDMISSERQLLEQILAVELIVLQETPSLLLEAYKQKWPLVMNHTERQQGQDWQFQWMPGGFEVVVRDLRRLMGSDSSVEYIALSDGLASISVYVARAGETPLPNELVATNGLSIATERVGNVEVVAVGKVPPATLSRLAQSLTLE</sequence>
<dbReference type="EMBL" id="BMPZ01000001">
    <property type="protein sequence ID" value="GGI69397.1"/>
    <property type="molecule type" value="Genomic_DNA"/>
</dbReference>
<organism evidence="8 9">
    <name type="scientific">Shewanella gelidii</name>
    <dbReference type="NCBI Taxonomy" id="1642821"/>
    <lineage>
        <taxon>Bacteria</taxon>
        <taxon>Pseudomonadati</taxon>
        <taxon>Pseudomonadota</taxon>
        <taxon>Gammaproteobacteria</taxon>
        <taxon>Alteromonadales</taxon>
        <taxon>Shewanellaceae</taxon>
        <taxon>Shewanella</taxon>
    </lineage>
</organism>
<evidence type="ECO:0000313" key="9">
    <source>
        <dbReference type="Proteomes" id="UP000613743"/>
    </source>
</evidence>
<evidence type="ECO:0000256" key="5">
    <source>
        <dbReference type="SAM" id="SignalP"/>
    </source>
</evidence>
<comment type="similarity">
    <text evidence="2">Belongs to the RseB family.</text>
</comment>
<comment type="caution">
    <text evidence="8">The sequence shown here is derived from an EMBL/GenBank/DDBJ whole genome shotgun (WGS) entry which is preliminary data.</text>
</comment>
<dbReference type="Pfam" id="PF17188">
    <property type="entry name" value="MucB_RseB_C"/>
    <property type="match status" value="1"/>
</dbReference>
<protein>
    <submittedName>
        <fullName evidence="8">Sigma-E factor regulatory protein RseB</fullName>
    </submittedName>
</protein>
<dbReference type="InterPro" id="IPR033434">
    <property type="entry name" value="MucB/RseB_N"/>
</dbReference>
<dbReference type="Gene3D" id="2.50.20.10">
    <property type="entry name" value="Lipoprotein localisation LolA/LolB/LppX"/>
    <property type="match status" value="1"/>
</dbReference>
<dbReference type="Pfam" id="PF03888">
    <property type="entry name" value="MucB_RseB"/>
    <property type="match status" value="1"/>
</dbReference>
<gene>
    <name evidence="8" type="primary">rseB</name>
    <name evidence="8" type="ORF">GCM10009332_03070</name>
</gene>
<dbReference type="GO" id="GO:0045152">
    <property type="term" value="F:antisigma factor binding"/>
    <property type="evidence" value="ECO:0007669"/>
    <property type="project" value="TreeGrafter"/>
</dbReference>
<evidence type="ECO:0000256" key="3">
    <source>
        <dbReference type="ARBA" id="ARBA00022729"/>
    </source>
</evidence>
<evidence type="ECO:0000256" key="2">
    <source>
        <dbReference type="ARBA" id="ARBA00008150"/>
    </source>
</evidence>
<dbReference type="GO" id="GO:0032885">
    <property type="term" value="P:regulation of polysaccharide biosynthetic process"/>
    <property type="evidence" value="ECO:0007669"/>
    <property type="project" value="TreeGrafter"/>
</dbReference>
<dbReference type="PANTHER" id="PTHR38782:SF1">
    <property type="entry name" value="SIGMA-E FACTOR REGULATORY PROTEIN RSEB"/>
    <property type="match status" value="1"/>
</dbReference>
<dbReference type="GO" id="GO:0030288">
    <property type="term" value="C:outer membrane-bounded periplasmic space"/>
    <property type="evidence" value="ECO:0007669"/>
    <property type="project" value="TreeGrafter"/>
</dbReference>
<dbReference type="InterPro" id="IPR005588">
    <property type="entry name" value="MucB_RseB"/>
</dbReference>
<evidence type="ECO:0000259" key="6">
    <source>
        <dbReference type="Pfam" id="PF03888"/>
    </source>
</evidence>
<evidence type="ECO:0000256" key="4">
    <source>
        <dbReference type="ARBA" id="ARBA00022764"/>
    </source>
</evidence>
<keyword evidence="4" id="KW-0574">Periplasm</keyword>
<reference evidence="8" key="1">
    <citation type="journal article" date="2014" name="Int. J. Syst. Evol. Microbiol.">
        <title>Complete genome sequence of Corynebacterium casei LMG S-19264T (=DSM 44701T), isolated from a smear-ripened cheese.</title>
        <authorList>
            <consortium name="US DOE Joint Genome Institute (JGI-PGF)"/>
            <person name="Walter F."/>
            <person name="Albersmeier A."/>
            <person name="Kalinowski J."/>
            <person name="Ruckert C."/>
        </authorList>
    </citation>
    <scope>NUCLEOTIDE SEQUENCE</scope>
    <source>
        <strain evidence="8">JCM 30804</strain>
    </source>
</reference>
<feature type="domain" description="MucB/RseB N-terminal" evidence="6">
    <location>
        <begin position="34"/>
        <end position="202"/>
    </location>
</feature>
<evidence type="ECO:0000259" key="7">
    <source>
        <dbReference type="Pfam" id="PF17188"/>
    </source>
</evidence>
<feature type="domain" description="MucB/RseB C-terminal" evidence="7">
    <location>
        <begin position="224"/>
        <end position="319"/>
    </location>
</feature>
<evidence type="ECO:0000256" key="1">
    <source>
        <dbReference type="ARBA" id="ARBA00004418"/>
    </source>
</evidence>
<keyword evidence="9" id="KW-1185">Reference proteome</keyword>
<feature type="signal peptide" evidence="5">
    <location>
        <begin position="1"/>
        <end position="17"/>
    </location>
</feature>
<keyword evidence="3 5" id="KW-0732">Signal</keyword>
<dbReference type="PIRSF" id="PIRSF005427">
    <property type="entry name" value="RseB"/>
    <property type="match status" value="1"/>
</dbReference>
<dbReference type="PANTHER" id="PTHR38782">
    <property type="match status" value="1"/>
</dbReference>
<dbReference type="InterPro" id="IPR033436">
    <property type="entry name" value="MucB/RseB_C"/>
</dbReference>
<feature type="chain" id="PRO_5038114783" evidence="5">
    <location>
        <begin position="18"/>
        <end position="322"/>
    </location>
</feature>
<dbReference type="Gene3D" id="3.30.200.100">
    <property type="entry name" value="MucB/RseB, C-terminal domain"/>
    <property type="match status" value="1"/>
</dbReference>
<reference evidence="8" key="2">
    <citation type="submission" date="2020-09" db="EMBL/GenBank/DDBJ databases">
        <authorList>
            <person name="Sun Q."/>
            <person name="Ohkuma M."/>
        </authorList>
    </citation>
    <scope>NUCLEOTIDE SEQUENCE</scope>
    <source>
        <strain evidence="8">JCM 30804</strain>
    </source>
</reference>
<name>A0A917N6K5_9GAMM</name>
<dbReference type="InterPro" id="IPR038484">
    <property type="entry name" value="MucB/RseB_C_sf"/>
</dbReference>
<dbReference type="Proteomes" id="UP000613743">
    <property type="component" value="Unassembled WGS sequence"/>
</dbReference>